<dbReference type="EMBL" id="AP022596">
    <property type="protein sequence ID" value="BBY66275.1"/>
    <property type="molecule type" value="Genomic_DNA"/>
</dbReference>
<dbReference type="InterPro" id="IPR048037">
    <property type="entry name" value="DmmA-like_C"/>
</dbReference>
<proteinExistence type="predicted"/>
<dbReference type="Pfam" id="PF22289">
    <property type="entry name" value="DmmA-like_C"/>
    <property type="match status" value="1"/>
</dbReference>
<organism evidence="2 3">
    <name type="scientific">Mycolicibacterium helvum</name>
    <dbReference type="NCBI Taxonomy" id="1534349"/>
    <lineage>
        <taxon>Bacteria</taxon>
        <taxon>Bacillati</taxon>
        <taxon>Actinomycetota</taxon>
        <taxon>Actinomycetes</taxon>
        <taxon>Mycobacteriales</taxon>
        <taxon>Mycobacteriaceae</taxon>
        <taxon>Mycolicibacterium</taxon>
    </lineage>
</organism>
<reference evidence="2 3" key="1">
    <citation type="journal article" date="2019" name="Emerg. Microbes Infect.">
        <title>Comprehensive subspecies identification of 175 nontuberculous mycobacteria species based on 7547 genomic profiles.</title>
        <authorList>
            <person name="Matsumoto Y."/>
            <person name="Kinjo T."/>
            <person name="Motooka D."/>
            <person name="Nabeya D."/>
            <person name="Jung N."/>
            <person name="Uechi K."/>
            <person name="Horii T."/>
            <person name="Iida T."/>
            <person name="Fujita J."/>
            <person name="Nakamura S."/>
        </authorList>
    </citation>
    <scope>NUCLEOTIDE SEQUENCE [LARGE SCALE GENOMIC DNA]</scope>
    <source>
        <strain evidence="2 3">JCM 30396</strain>
    </source>
</reference>
<dbReference type="KEGG" id="mhev:MHEL_45180"/>
<protein>
    <recommendedName>
        <fullName evidence="1">Dimethylamine monooxygenase subunit DmmA-like C-terminal domain-containing protein</fullName>
    </recommendedName>
</protein>
<name>A0A7I7TD51_9MYCO</name>
<feature type="domain" description="Dimethylamine monooxygenase subunit DmmA-like C-terminal" evidence="1">
    <location>
        <begin position="124"/>
        <end position="167"/>
    </location>
</feature>
<evidence type="ECO:0000313" key="2">
    <source>
        <dbReference type="EMBL" id="BBY66275.1"/>
    </source>
</evidence>
<evidence type="ECO:0000313" key="3">
    <source>
        <dbReference type="Proteomes" id="UP000467148"/>
    </source>
</evidence>
<keyword evidence="3" id="KW-1185">Reference proteome</keyword>
<evidence type="ECO:0000259" key="1">
    <source>
        <dbReference type="Pfam" id="PF22289"/>
    </source>
</evidence>
<dbReference type="RefSeq" id="WP_163750223.1">
    <property type="nucleotide sequence ID" value="NZ_AP022596.1"/>
</dbReference>
<dbReference type="Proteomes" id="UP000467148">
    <property type="component" value="Chromosome"/>
</dbReference>
<sequence>MTPDLDLTSVPAWAVEPTCPTADLTGRQYTVLAIGAEAADIAARWTAQISAERPGTQPRVHLIADAAEACRALDADLADALVGWRLLLAGPAHACLRVRARALELGAADDEITVASTEVATREIYCAHCRTTTTAPVDLTEEISCPGCARRLFVYYHVSRRLGAHLGFATAADPAPARSGRV</sequence>
<accession>A0A7I7TD51</accession>
<dbReference type="NCBIfam" id="NF041259">
    <property type="entry name" value="mono_DmmA_fam"/>
    <property type="match status" value="1"/>
</dbReference>
<dbReference type="AlphaFoldDB" id="A0A7I7TD51"/>
<gene>
    <name evidence="2" type="ORF">MHEL_45180</name>
</gene>